<feature type="non-terminal residue" evidence="2">
    <location>
        <position position="1"/>
    </location>
</feature>
<reference evidence="2" key="1">
    <citation type="journal article" date="2019" name="Sci. Rep.">
        <title>Draft genome of Tanacetum cinerariifolium, the natural source of mosquito coil.</title>
        <authorList>
            <person name="Yamashiro T."/>
            <person name="Shiraishi A."/>
            <person name="Satake H."/>
            <person name="Nakayama K."/>
        </authorList>
    </citation>
    <scope>NUCLEOTIDE SEQUENCE</scope>
</reference>
<protein>
    <submittedName>
        <fullName evidence="2">Uncharacterized protein</fullName>
    </submittedName>
</protein>
<feature type="compositionally biased region" description="Basic residues" evidence="1">
    <location>
        <begin position="1"/>
        <end position="11"/>
    </location>
</feature>
<feature type="compositionally biased region" description="Low complexity" evidence="1">
    <location>
        <begin position="64"/>
        <end position="73"/>
    </location>
</feature>
<feature type="compositionally biased region" description="Basic and acidic residues" evidence="1">
    <location>
        <begin position="80"/>
        <end position="107"/>
    </location>
</feature>
<evidence type="ECO:0000313" key="2">
    <source>
        <dbReference type="EMBL" id="GFD52477.1"/>
    </source>
</evidence>
<sequence>GAGWRRCRCGRRPVGAAVAQPPGPDHHGPADDPAGHPADDDQLYPDRDRARGAPPGARPPADPAQPGADRAGAVPVAVRDGADHQPDEHPGDSALCRRPDRRHPDDP</sequence>
<comment type="caution">
    <text evidence="2">The sequence shown here is derived from an EMBL/GenBank/DDBJ whole genome shotgun (WGS) entry which is preliminary data.</text>
</comment>
<proteinExistence type="predicted"/>
<accession>A0A699WYA8</accession>
<organism evidence="2">
    <name type="scientific">Tanacetum cinerariifolium</name>
    <name type="common">Dalmatian daisy</name>
    <name type="synonym">Chrysanthemum cinerariifolium</name>
    <dbReference type="NCBI Taxonomy" id="118510"/>
    <lineage>
        <taxon>Eukaryota</taxon>
        <taxon>Viridiplantae</taxon>
        <taxon>Streptophyta</taxon>
        <taxon>Embryophyta</taxon>
        <taxon>Tracheophyta</taxon>
        <taxon>Spermatophyta</taxon>
        <taxon>Magnoliopsida</taxon>
        <taxon>eudicotyledons</taxon>
        <taxon>Gunneridae</taxon>
        <taxon>Pentapetalae</taxon>
        <taxon>asterids</taxon>
        <taxon>campanulids</taxon>
        <taxon>Asterales</taxon>
        <taxon>Asteraceae</taxon>
        <taxon>Asteroideae</taxon>
        <taxon>Anthemideae</taxon>
        <taxon>Anthemidinae</taxon>
        <taxon>Tanacetum</taxon>
    </lineage>
</organism>
<evidence type="ECO:0000256" key="1">
    <source>
        <dbReference type="SAM" id="MobiDB-lite"/>
    </source>
</evidence>
<dbReference type="EMBL" id="BKCJ011782716">
    <property type="protein sequence ID" value="GFD52477.1"/>
    <property type="molecule type" value="Genomic_DNA"/>
</dbReference>
<feature type="region of interest" description="Disordered" evidence="1">
    <location>
        <begin position="1"/>
        <end position="107"/>
    </location>
</feature>
<gene>
    <name evidence="2" type="ORF">Tci_924446</name>
</gene>
<feature type="non-terminal residue" evidence="2">
    <location>
        <position position="107"/>
    </location>
</feature>
<name>A0A699WYA8_TANCI</name>
<dbReference type="AlphaFoldDB" id="A0A699WYA8"/>
<feature type="compositionally biased region" description="Basic and acidic residues" evidence="1">
    <location>
        <begin position="24"/>
        <end position="51"/>
    </location>
</feature>